<dbReference type="Pfam" id="PF04479">
    <property type="entry name" value="RTA1"/>
    <property type="match status" value="1"/>
</dbReference>
<gene>
    <name evidence="6" type="ORF">FALBO_16192</name>
</gene>
<sequence>MAKKDPDAQDAGNYITIGGLILQLLVFGFFMIISVAFYLRISRQPTRRSQNALNPWRKHLFVLYLSSLLIMIRSVFRLVEYVQGEDGYLLGSEVWLYVFDAALVLVVVILFNLVHPSQMRGMVGGEEKFDLAHMTTVPQSGNVYEQERESRENITAVAV</sequence>
<evidence type="ECO:0000256" key="4">
    <source>
        <dbReference type="ARBA" id="ARBA00023136"/>
    </source>
</evidence>
<dbReference type="InterPro" id="IPR007568">
    <property type="entry name" value="RTA1"/>
</dbReference>
<organism evidence="6 7">
    <name type="scientific">Fusarium albosuccineum</name>
    <dbReference type="NCBI Taxonomy" id="1237068"/>
    <lineage>
        <taxon>Eukaryota</taxon>
        <taxon>Fungi</taxon>
        <taxon>Dikarya</taxon>
        <taxon>Ascomycota</taxon>
        <taxon>Pezizomycotina</taxon>
        <taxon>Sordariomycetes</taxon>
        <taxon>Hypocreomycetidae</taxon>
        <taxon>Hypocreales</taxon>
        <taxon>Nectriaceae</taxon>
        <taxon>Fusarium</taxon>
        <taxon>Fusarium decemcellulare species complex</taxon>
    </lineage>
</organism>
<keyword evidence="4 5" id="KW-0472">Membrane</keyword>
<comment type="subcellular location">
    <subcellularLocation>
        <location evidence="1">Membrane</location>
        <topology evidence="1">Multi-pass membrane protein</topology>
    </subcellularLocation>
</comment>
<feature type="transmembrane region" description="Helical" evidence="5">
    <location>
        <begin position="20"/>
        <end position="39"/>
    </location>
</feature>
<evidence type="ECO:0000256" key="2">
    <source>
        <dbReference type="ARBA" id="ARBA00022692"/>
    </source>
</evidence>
<dbReference type="AlphaFoldDB" id="A0A8H4KJH7"/>
<keyword evidence="2 5" id="KW-0812">Transmembrane</keyword>
<comment type="caution">
    <text evidence="6">The sequence shown here is derived from an EMBL/GenBank/DDBJ whole genome shotgun (WGS) entry which is preliminary data.</text>
</comment>
<protein>
    <submittedName>
        <fullName evidence="6">RTA1-domain-containing</fullName>
    </submittedName>
</protein>
<dbReference type="GO" id="GO:0016020">
    <property type="term" value="C:membrane"/>
    <property type="evidence" value="ECO:0007669"/>
    <property type="project" value="UniProtKB-SubCell"/>
</dbReference>
<evidence type="ECO:0000313" key="6">
    <source>
        <dbReference type="EMBL" id="KAF4452332.1"/>
    </source>
</evidence>
<evidence type="ECO:0000313" key="7">
    <source>
        <dbReference type="Proteomes" id="UP000554235"/>
    </source>
</evidence>
<proteinExistence type="predicted"/>
<dbReference type="Proteomes" id="UP000554235">
    <property type="component" value="Unassembled WGS sequence"/>
</dbReference>
<reference evidence="6 7" key="1">
    <citation type="submission" date="2020-01" db="EMBL/GenBank/DDBJ databases">
        <title>Identification and distribution of gene clusters putatively required for synthesis of sphingolipid metabolism inhibitors in phylogenetically diverse species of the filamentous fungus Fusarium.</title>
        <authorList>
            <person name="Kim H.-S."/>
            <person name="Busman M."/>
            <person name="Brown D.W."/>
            <person name="Divon H."/>
            <person name="Uhlig S."/>
            <person name="Proctor R.H."/>
        </authorList>
    </citation>
    <scope>NUCLEOTIDE SEQUENCE [LARGE SCALE GENOMIC DNA]</scope>
    <source>
        <strain evidence="6 7">NRRL 20459</strain>
    </source>
</reference>
<dbReference type="OrthoDB" id="3358017at2759"/>
<dbReference type="PANTHER" id="PTHR31465">
    <property type="entry name" value="PROTEIN RTA1-RELATED"/>
    <property type="match status" value="1"/>
</dbReference>
<dbReference type="PANTHER" id="PTHR31465:SF35">
    <property type="entry name" value="RTA1 DOMAIN PROTEIN-RELATED"/>
    <property type="match status" value="1"/>
</dbReference>
<evidence type="ECO:0000256" key="3">
    <source>
        <dbReference type="ARBA" id="ARBA00022989"/>
    </source>
</evidence>
<evidence type="ECO:0000256" key="1">
    <source>
        <dbReference type="ARBA" id="ARBA00004141"/>
    </source>
</evidence>
<keyword evidence="3 5" id="KW-1133">Transmembrane helix</keyword>
<dbReference type="EMBL" id="JAADYS010002978">
    <property type="protein sequence ID" value="KAF4452332.1"/>
    <property type="molecule type" value="Genomic_DNA"/>
</dbReference>
<name>A0A8H4KJH7_9HYPO</name>
<evidence type="ECO:0000256" key="5">
    <source>
        <dbReference type="SAM" id="Phobius"/>
    </source>
</evidence>
<accession>A0A8H4KJH7</accession>
<feature type="transmembrane region" description="Helical" evidence="5">
    <location>
        <begin position="94"/>
        <end position="114"/>
    </location>
</feature>
<feature type="transmembrane region" description="Helical" evidence="5">
    <location>
        <begin position="60"/>
        <end position="79"/>
    </location>
</feature>
<keyword evidence="7" id="KW-1185">Reference proteome</keyword>